<proteinExistence type="predicted"/>
<reference evidence="1" key="2">
    <citation type="journal article" date="2015" name="Data Brief">
        <title>Shoot transcriptome of the giant reed, Arundo donax.</title>
        <authorList>
            <person name="Barrero R.A."/>
            <person name="Guerrero F.D."/>
            <person name="Moolhuijzen P."/>
            <person name="Goolsby J.A."/>
            <person name="Tidwell J."/>
            <person name="Bellgard S.E."/>
            <person name="Bellgard M.I."/>
        </authorList>
    </citation>
    <scope>NUCLEOTIDE SEQUENCE</scope>
    <source>
        <tissue evidence="1">Shoot tissue taken approximately 20 cm above the soil surface</tissue>
    </source>
</reference>
<dbReference type="EMBL" id="GBRH01258158">
    <property type="protein sequence ID" value="JAD39737.1"/>
    <property type="molecule type" value="Transcribed_RNA"/>
</dbReference>
<organism evidence="1">
    <name type="scientific">Arundo donax</name>
    <name type="common">Giant reed</name>
    <name type="synonym">Donax arundinaceus</name>
    <dbReference type="NCBI Taxonomy" id="35708"/>
    <lineage>
        <taxon>Eukaryota</taxon>
        <taxon>Viridiplantae</taxon>
        <taxon>Streptophyta</taxon>
        <taxon>Embryophyta</taxon>
        <taxon>Tracheophyta</taxon>
        <taxon>Spermatophyta</taxon>
        <taxon>Magnoliopsida</taxon>
        <taxon>Liliopsida</taxon>
        <taxon>Poales</taxon>
        <taxon>Poaceae</taxon>
        <taxon>PACMAD clade</taxon>
        <taxon>Arundinoideae</taxon>
        <taxon>Arundineae</taxon>
        <taxon>Arundo</taxon>
    </lineage>
</organism>
<sequence length="47" mass="5302">MTEVVVFSSNVLKLFPCVDQCLEIPANRRSYVSTKYSPLIECSCCDL</sequence>
<accession>A0A0A8ZY71</accession>
<dbReference type="AlphaFoldDB" id="A0A0A8ZY71"/>
<name>A0A0A8ZY71_ARUDO</name>
<evidence type="ECO:0000313" key="1">
    <source>
        <dbReference type="EMBL" id="JAD39737.1"/>
    </source>
</evidence>
<protein>
    <submittedName>
        <fullName evidence="1">Uncharacterized protein</fullName>
    </submittedName>
</protein>
<reference evidence="1" key="1">
    <citation type="submission" date="2014-09" db="EMBL/GenBank/DDBJ databases">
        <authorList>
            <person name="Magalhaes I.L.F."/>
            <person name="Oliveira U."/>
            <person name="Santos F.R."/>
            <person name="Vidigal T.H.D.A."/>
            <person name="Brescovit A.D."/>
            <person name="Santos A.J."/>
        </authorList>
    </citation>
    <scope>NUCLEOTIDE SEQUENCE</scope>
    <source>
        <tissue evidence="1">Shoot tissue taken approximately 20 cm above the soil surface</tissue>
    </source>
</reference>